<keyword evidence="5" id="KW-1185">Reference proteome</keyword>
<dbReference type="RefSeq" id="WP_073249734.1">
    <property type="nucleotide sequence ID" value="NZ_FQVG01000054.1"/>
</dbReference>
<dbReference type="SUPFAM" id="SSF46785">
    <property type="entry name" value="Winged helix' DNA-binding domain"/>
    <property type="match status" value="1"/>
</dbReference>
<dbReference type="InterPro" id="IPR036390">
    <property type="entry name" value="WH_DNA-bd_sf"/>
</dbReference>
<dbReference type="PANTHER" id="PTHR10584">
    <property type="entry name" value="SUGAR KINASE"/>
    <property type="match status" value="1"/>
</dbReference>
<dbReference type="Proteomes" id="UP000184423">
    <property type="component" value="Unassembled WGS sequence"/>
</dbReference>
<proteinExistence type="predicted"/>
<dbReference type="Gene3D" id="3.40.1190.20">
    <property type="match status" value="1"/>
</dbReference>
<evidence type="ECO:0000313" key="5">
    <source>
        <dbReference type="Proteomes" id="UP000184423"/>
    </source>
</evidence>
<protein>
    <submittedName>
        <fullName evidence="4">Pseudouridine kinase</fullName>
    </submittedName>
</protein>
<feature type="domain" description="Carbohydrate kinase PfkB" evidence="3">
    <location>
        <begin position="58"/>
        <end position="346"/>
    </location>
</feature>
<dbReference type="Gene3D" id="1.10.10.10">
    <property type="entry name" value="Winged helix-like DNA-binding domain superfamily/Winged helix DNA-binding domain"/>
    <property type="match status" value="1"/>
</dbReference>
<dbReference type="InterPro" id="IPR011611">
    <property type="entry name" value="PfkB_dom"/>
</dbReference>
<evidence type="ECO:0000256" key="2">
    <source>
        <dbReference type="ARBA" id="ARBA00022777"/>
    </source>
</evidence>
<gene>
    <name evidence="4" type="ORF">SAMN02746091_02232</name>
</gene>
<dbReference type="Pfam" id="PF13412">
    <property type="entry name" value="HTH_24"/>
    <property type="match status" value="1"/>
</dbReference>
<dbReference type="GO" id="GO:0016301">
    <property type="term" value="F:kinase activity"/>
    <property type="evidence" value="ECO:0007669"/>
    <property type="project" value="UniProtKB-KW"/>
</dbReference>
<keyword evidence="1" id="KW-0808">Transferase</keyword>
<accession>A0A1M5AL84</accession>
<evidence type="ECO:0000313" key="4">
    <source>
        <dbReference type="EMBL" id="SHF31038.1"/>
    </source>
</evidence>
<reference evidence="5" key="1">
    <citation type="submission" date="2016-11" db="EMBL/GenBank/DDBJ databases">
        <authorList>
            <person name="Varghese N."/>
            <person name="Submissions S."/>
        </authorList>
    </citation>
    <scope>NUCLEOTIDE SEQUENCE [LARGE SCALE GENOMIC DNA]</scope>
    <source>
        <strain evidence="5">DSM 10124</strain>
    </source>
</reference>
<keyword evidence="2 4" id="KW-0418">Kinase</keyword>
<dbReference type="InterPro" id="IPR036388">
    <property type="entry name" value="WH-like_DNA-bd_sf"/>
</dbReference>
<dbReference type="SUPFAM" id="SSF53613">
    <property type="entry name" value="Ribokinase-like"/>
    <property type="match status" value="1"/>
</dbReference>
<dbReference type="EMBL" id="FQVG01000054">
    <property type="protein sequence ID" value="SHF31038.1"/>
    <property type="molecule type" value="Genomic_DNA"/>
</dbReference>
<dbReference type="PANTHER" id="PTHR10584:SF166">
    <property type="entry name" value="RIBOKINASE"/>
    <property type="match status" value="1"/>
</dbReference>
<sequence length="363" mass="39766">MTNREREILELIKKNPFITQEEIASKLNIARASVAVHITNLMKKGYILGKGYIINLDEYVLVIGGANVDIQGFPKEKLRYKDSNIGILNMSLGGVGRNIAENLARLNVNVKLITAIGDDMYGRKILEHSKNIGIDMSHSLIVSDENTSTYLSILDEDGDMAVALSCMDICDRIGVDFIKSKKKIIEGSRVCVVDTNIPKETLEVIAELEDVVLFLDTVSTKKAQKVKDFIGKFHTIKPNRYEAEILTGIYVDNVDKAKKACEVFLNKGVERVFLSLGEDGVVCGDSQGIFKIDMPKVCVVNATGAGDAFLAGLVFSYINDYSMEASAKFAMAAAAIALSSKDTISNKMTIQNVNTKAKEMGLC</sequence>
<dbReference type="Pfam" id="PF00294">
    <property type="entry name" value="PfkB"/>
    <property type="match status" value="1"/>
</dbReference>
<evidence type="ECO:0000259" key="3">
    <source>
        <dbReference type="Pfam" id="PF00294"/>
    </source>
</evidence>
<dbReference type="AlphaFoldDB" id="A0A1M5AL84"/>
<evidence type="ECO:0000256" key="1">
    <source>
        <dbReference type="ARBA" id="ARBA00022679"/>
    </source>
</evidence>
<name>A0A1M5AL84_9CLOT</name>
<organism evidence="4 5">
    <name type="scientific">Caloramator proteoclasticus DSM 10124</name>
    <dbReference type="NCBI Taxonomy" id="1121262"/>
    <lineage>
        <taxon>Bacteria</taxon>
        <taxon>Bacillati</taxon>
        <taxon>Bacillota</taxon>
        <taxon>Clostridia</taxon>
        <taxon>Eubacteriales</taxon>
        <taxon>Clostridiaceae</taxon>
        <taxon>Caloramator</taxon>
    </lineage>
</organism>
<dbReference type="InterPro" id="IPR029056">
    <property type="entry name" value="Ribokinase-like"/>
</dbReference>
<dbReference type="CDD" id="cd01941">
    <property type="entry name" value="YeiC_kinase_like"/>
    <property type="match status" value="1"/>
</dbReference>